<gene>
    <name evidence="4" type="ORF">A3L10_06045</name>
</gene>
<dbReference type="InterPro" id="IPR023370">
    <property type="entry name" value="TrmO-like_N"/>
</dbReference>
<keyword evidence="5" id="KW-1185">Reference proteome</keyword>
<dbReference type="RefSeq" id="WP_088866802.1">
    <property type="nucleotide sequence ID" value="NZ_CP015106.1"/>
</dbReference>
<dbReference type="GeneID" id="33328391"/>
<evidence type="ECO:0000259" key="3">
    <source>
        <dbReference type="PROSITE" id="PS51668"/>
    </source>
</evidence>
<dbReference type="InterPro" id="IPR036413">
    <property type="entry name" value="YaeB-like_sf"/>
</dbReference>
<dbReference type="SUPFAM" id="SSF118196">
    <property type="entry name" value="YaeB-like"/>
    <property type="match status" value="1"/>
</dbReference>
<dbReference type="AlphaFoldDB" id="A0A2Z2MYX8"/>
<keyword evidence="1" id="KW-0949">S-adenosyl-L-methionine</keyword>
<feature type="domain" description="TsaA-like" evidence="3">
    <location>
        <begin position="8"/>
        <end position="129"/>
    </location>
</feature>
<dbReference type="NCBIfam" id="TIGR00104">
    <property type="entry name" value="tRNA_TsaA"/>
    <property type="match status" value="1"/>
</dbReference>
<dbReference type="GO" id="GO:0032259">
    <property type="term" value="P:methylation"/>
    <property type="evidence" value="ECO:0007669"/>
    <property type="project" value="UniProtKB-KW"/>
</dbReference>
<comment type="similarity">
    <text evidence="2">Belongs to the tRNA methyltransferase O family.</text>
</comment>
<keyword evidence="4" id="KW-0489">Methyltransferase</keyword>
<evidence type="ECO:0000256" key="2">
    <source>
        <dbReference type="ARBA" id="ARBA00033753"/>
    </source>
</evidence>
<dbReference type="GO" id="GO:0008168">
    <property type="term" value="F:methyltransferase activity"/>
    <property type="evidence" value="ECO:0007669"/>
    <property type="project" value="UniProtKB-KW"/>
</dbReference>
<name>A0A2Z2MYX8_9EURY</name>
<dbReference type="InterPro" id="IPR023368">
    <property type="entry name" value="UPF0066_cons_site"/>
</dbReference>
<accession>A0A2Z2MYX8</accession>
<dbReference type="Proteomes" id="UP000250085">
    <property type="component" value="Chromosome"/>
</dbReference>
<evidence type="ECO:0000256" key="1">
    <source>
        <dbReference type="ARBA" id="ARBA00022691"/>
    </source>
</evidence>
<dbReference type="Gene3D" id="2.40.30.70">
    <property type="entry name" value="YaeB-like"/>
    <property type="match status" value="1"/>
</dbReference>
<keyword evidence="4" id="KW-0808">Transferase</keyword>
<reference evidence="4 5" key="1">
    <citation type="submission" date="2016-04" db="EMBL/GenBank/DDBJ databases">
        <title>Complete genome sequence of Thermococcus radiotolerans type strain EJ2.</title>
        <authorList>
            <person name="Oger P.M."/>
        </authorList>
    </citation>
    <scope>NUCLEOTIDE SEQUENCE [LARGE SCALE GENOMIC DNA]</scope>
    <source>
        <strain evidence="4 5">EJ2</strain>
    </source>
</reference>
<dbReference type="PANTHER" id="PTHR12818:SF0">
    <property type="entry name" value="TRNA (ADENINE(37)-N6)-METHYLTRANSFERASE"/>
    <property type="match status" value="1"/>
</dbReference>
<sequence length="151" mass="17649">MNFEPFKLVPVGYVRKNGETFIEILPEFSDAIHGLNEGDWIKLILWFHESDRQKRRGVLKVHPRGNLENPLRGVFATRSPIRPNPIALYTVRIHRIEKGRLYIDEIDAFDGTPVVDIKPFVERLDCPKEARLWESMLYTTPKAGLRRREGR</sequence>
<dbReference type="InterPro" id="IPR040372">
    <property type="entry name" value="YaeB-like"/>
</dbReference>
<evidence type="ECO:0000313" key="4">
    <source>
        <dbReference type="EMBL" id="ASJ14711.1"/>
    </source>
</evidence>
<dbReference type="EMBL" id="CP015106">
    <property type="protein sequence ID" value="ASJ14711.1"/>
    <property type="molecule type" value="Genomic_DNA"/>
</dbReference>
<evidence type="ECO:0000313" key="5">
    <source>
        <dbReference type="Proteomes" id="UP000250085"/>
    </source>
</evidence>
<dbReference type="PROSITE" id="PS51668">
    <property type="entry name" value="TSAA_2"/>
    <property type="match status" value="1"/>
</dbReference>
<dbReference type="KEGG" id="trl:A3L10_06045"/>
<dbReference type="PANTHER" id="PTHR12818">
    <property type="entry name" value="TRNA (ADENINE(37)-N6)-METHYLTRANSFERASE"/>
    <property type="match status" value="1"/>
</dbReference>
<dbReference type="Pfam" id="PF01980">
    <property type="entry name" value="TrmO_N"/>
    <property type="match status" value="1"/>
</dbReference>
<proteinExistence type="inferred from homology"/>
<dbReference type="CDD" id="cd09281">
    <property type="entry name" value="UPF0066"/>
    <property type="match status" value="1"/>
</dbReference>
<dbReference type="PROSITE" id="PS01318">
    <property type="entry name" value="TSAA_1"/>
    <property type="match status" value="1"/>
</dbReference>
<dbReference type="InterPro" id="IPR036414">
    <property type="entry name" value="YaeB_N_sf"/>
</dbReference>
<organism evidence="4 5">
    <name type="scientific">Thermococcus radiotolerans</name>
    <dbReference type="NCBI Taxonomy" id="187880"/>
    <lineage>
        <taxon>Archaea</taxon>
        <taxon>Methanobacteriati</taxon>
        <taxon>Methanobacteriota</taxon>
        <taxon>Thermococci</taxon>
        <taxon>Thermococcales</taxon>
        <taxon>Thermococcaceae</taxon>
        <taxon>Thermococcus</taxon>
    </lineage>
</organism>
<protein>
    <submittedName>
        <fullName evidence="4">tRNA-Thr(GGU) m(6)t(6)A37 methyltransferase TsaA</fullName>
    </submittedName>
</protein>
<dbReference type="OrthoDB" id="40408at2157"/>